<dbReference type="GO" id="GO:0009378">
    <property type="term" value="F:four-way junction helicase activity"/>
    <property type="evidence" value="ECO:0007669"/>
    <property type="project" value="InterPro"/>
</dbReference>
<evidence type="ECO:0000256" key="1">
    <source>
        <dbReference type="ARBA" id="ARBA00022490"/>
    </source>
</evidence>
<gene>
    <name evidence="6" type="primary">ruvA</name>
    <name evidence="8" type="ordered locus">Despr_0675</name>
</gene>
<dbReference type="RefSeq" id="WP_015723396.1">
    <property type="nucleotide sequence ID" value="NC_014972.1"/>
</dbReference>
<dbReference type="SUPFAM" id="SSF46929">
    <property type="entry name" value="DNA helicase RuvA subunit, C-terminal domain"/>
    <property type="match status" value="1"/>
</dbReference>
<dbReference type="InterPro" id="IPR012340">
    <property type="entry name" value="NA-bd_OB-fold"/>
</dbReference>
<evidence type="ECO:0000256" key="3">
    <source>
        <dbReference type="ARBA" id="ARBA00023125"/>
    </source>
</evidence>
<dbReference type="Pfam" id="PF07499">
    <property type="entry name" value="RuvA_C"/>
    <property type="match status" value="1"/>
</dbReference>
<dbReference type="Proteomes" id="UP000006365">
    <property type="component" value="Chromosome"/>
</dbReference>
<keyword evidence="1 6" id="KW-0963">Cytoplasm</keyword>
<dbReference type="GO" id="GO:0048476">
    <property type="term" value="C:Holliday junction resolvase complex"/>
    <property type="evidence" value="ECO:0007669"/>
    <property type="project" value="UniProtKB-UniRule"/>
</dbReference>
<dbReference type="InterPro" id="IPR003583">
    <property type="entry name" value="Hlx-hairpin-Hlx_DNA-bd_motif"/>
</dbReference>
<comment type="similarity">
    <text evidence="6">Belongs to the RuvA family.</text>
</comment>
<dbReference type="GO" id="GO:0006310">
    <property type="term" value="P:DNA recombination"/>
    <property type="evidence" value="ECO:0007669"/>
    <property type="project" value="UniProtKB-UniRule"/>
</dbReference>
<feature type="domain" description="Helix-hairpin-helix DNA-binding motif class 1" evidence="7">
    <location>
        <begin position="73"/>
        <end position="92"/>
    </location>
</feature>
<dbReference type="Gene3D" id="1.10.8.10">
    <property type="entry name" value="DNA helicase RuvA subunit, C-terminal domain"/>
    <property type="match status" value="1"/>
</dbReference>
<keyword evidence="8" id="KW-0378">Hydrolase</keyword>
<keyword evidence="5 6" id="KW-0234">DNA repair</keyword>
<keyword evidence="8" id="KW-0067">ATP-binding</keyword>
<dbReference type="Pfam" id="PF14520">
    <property type="entry name" value="HHH_5"/>
    <property type="match status" value="1"/>
</dbReference>
<comment type="domain">
    <text evidence="6">Has three domains with a flexible linker between the domains II and III and assumes an 'L' shape. Domain III is highly mobile and contacts RuvB.</text>
</comment>
<name>A0A7U3YK39_DESPD</name>
<dbReference type="GO" id="GO:0005524">
    <property type="term" value="F:ATP binding"/>
    <property type="evidence" value="ECO:0007669"/>
    <property type="project" value="InterPro"/>
</dbReference>
<comment type="subcellular location">
    <subcellularLocation>
        <location evidence="6">Cytoplasm</location>
    </subcellularLocation>
</comment>
<dbReference type="InterPro" id="IPR011114">
    <property type="entry name" value="RuvA_C"/>
</dbReference>
<dbReference type="InterPro" id="IPR010994">
    <property type="entry name" value="RuvA_2-like"/>
</dbReference>
<dbReference type="HAMAP" id="MF_00031">
    <property type="entry name" value="DNA_HJ_migration_RuvA"/>
    <property type="match status" value="1"/>
</dbReference>
<evidence type="ECO:0000259" key="7">
    <source>
        <dbReference type="SMART" id="SM00278"/>
    </source>
</evidence>
<feature type="region of interest" description="Domain I" evidence="6">
    <location>
        <begin position="1"/>
        <end position="64"/>
    </location>
</feature>
<dbReference type="SMART" id="SM00278">
    <property type="entry name" value="HhH1"/>
    <property type="match status" value="2"/>
</dbReference>
<dbReference type="Gene3D" id="2.40.50.140">
    <property type="entry name" value="Nucleic acid-binding proteins"/>
    <property type="match status" value="1"/>
</dbReference>
<keyword evidence="8" id="KW-0347">Helicase</keyword>
<sequence>MIASLSGLVQWKGPNMAILDVNGVGYELCISVRTYDALPEVGGTCFLLVQTVVREDAISLYGFSRKEEKDLFLLLITVSGIGPKLAQTILSGIGVEALCGAITAKDLSQLTALPGVGKKTAQRLCVELGEKVGGIGAGLAIEGTPPLVAPAGDSQVMADAASALINLGYPQAIAWQALRNVEQQLPPGTDAPRVEELIRQALRSLAGK</sequence>
<feature type="region of interest" description="Domain III" evidence="6">
    <location>
        <begin position="152"/>
        <end position="208"/>
    </location>
</feature>
<keyword evidence="4 6" id="KW-0233">DNA recombination</keyword>
<reference evidence="8 9" key="1">
    <citation type="journal article" date="2011" name="Stand. Genomic Sci.">
        <title>Complete genome sequence of Desulfobulbus propionicus type strain (1pr3).</title>
        <authorList>
            <person name="Pagani I."/>
            <person name="Lapidus A."/>
            <person name="Nolan M."/>
            <person name="Lucas S."/>
            <person name="Hammon N."/>
            <person name="Deshpande S."/>
            <person name="Cheng J.F."/>
            <person name="Chertkov O."/>
            <person name="Davenport K."/>
            <person name="Tapia R."/>
            <person name="Han C."/>
            <person name="Goodwin L."/>
            <person name="Pitluck S."/>
            <person name="Liolios K."/>
            <person name="Mavromatis K."/>
            <person name="Ivanova N."/>
            <person name="Mikhailova N."/>
            <person name="Pati A."/>
            <person name="Chen A."/>
            <person name="Palaniappan K."/>
            <person name="Land M."/>
            <person name="Hauser L."/>
            <person name="Chang Y.J."/>
            <person name="Jeffries C.D."/>
            <person name="Detter J.C."/>
            <person name="Brambilla E."/>
            <person name="Kannan K.P."/>
            <person name="Djao O.D."/>
            <person name="Rohde M."/>
            <person name="Pukall R."/>
            <person name="Spring S."/>
            <person name="Goker M."/>
            <person name="Sikorski J."/>
            <person name="Woyke T."/>
            <person name="Bristow J."/>
            <person name="Eisen J.A."/>
            <person name="Markowitz V."/>
            <person name="Hugenholtz P."/>
            <person name="Kyrpides N.C."/>
            <person name="Klenk H.P."/>
        </authorList>
    </citation>
    <scope>NUCLEOTIDE SEQUENCE [LARGE SCALE GENOMIC DNA]</scope>
    <source>
        <strain evidence="9">ATCC 33891 / DSM 2032 / 1pr3</strain>
    </source>
</reference>
<keyword evidence="2 6" id="KW-0227">DNA damage</keyword>
<dbReference type="InterPro" id="IPR000085">
    <property type="entry name" value="RuvA"/>
</dbReference>
<dbReference type="Pfam" id="PF01330">
    <property type="entry name" value="RuvA_N"/>
    <property type="match status" value="1"/>
</dbReference>
<accession>A0A7U3YK39</accession>
<dbReference type="GO" id="GO:0000400">
    <property type="term" value="F:four-way junction DNA binding"/>
    <property type="evidence" value="ECO:0007669"/>
    <property type="project" value="UniProtKB-UniRule"/>
</dbReference>
<dbReference type="SUPFAM" id="SSF47781">
    <property type="entry name" value="RuvA domain 2-like"/>
    <property type="match status" value="1"/>
</dbReference>
<comment type="subunit">
    <text evidence="6">Homotetramer. Forms an RuvA(8)-RuvB(12)-Holliday junction (HJ) complex. HJ DNA is sandwiched between 2 RuvA tetramers; dsDNA enters through RuvA and exits via RuvB. An RuvB hexamer assembles on each DNA strand where it exits the tetramer. Each RuvB hexamer is contacted by two RuvA subunits (via domain III) on 2 adjacent RuvB subunits; this complex drives branch migration. In the full resolvosome a probable DNA-RuvA(4)-RuvB(12)-RuvC(2) complex forms which resolves the HJ.</text>
</comment>
<evidence type="ECO:0000313" key="9">
    <source>
        <dbReference type="Proteomes" id="UP000006365"/>
    </source>
</evidence>
<organism evidence="8 9">
    <name type="scientific">Desulfobulbus propionicus (strain ATCC 33891 / DSM 2032 / VKM B-1956 / 1pr3)</name>
    <dbReference type="NCBI Taxonomy" id="577650"/>
    <lineage>
        <taxon>Bacteria</taxon>
        <taxon>Pseudomonadati</taxon>
        <taxon>Thermodesulfobacteriota</taxon>
        <taxon>Desulfobulbia</taxon>
        <taxon>Desulfobulbales</taxon>
        <taxon>Desulfobulbaceae</taxon>
        <taxon>Desulfobulbus</taxon>
    </lineage>
</organism>
<comment type="function">
    <text evidence="6">The RuvA-RuvB-RuvC complex processes Holliday junction (HJ) DNA during genetic recombination and DNA repair, while the RuvA-RuvB complex plays an important role in the rescue of blocked DNA replication forks via replication fork reversal (RFR). RuvA specifically binds to HJ cruciform DNA, conferring on it an open structure. The RuvB hexamer acts as an ATP-dependent pump, pulling dsDNA into and through the RuvAB complex. HJ branch migration allows RuvC to scan DNA until it finds its consensus sequence, where it cleaves and resolves the cruciform DNA.</text>
</comment>
<evidence type="ECO:0000256" key="4">
    <source>
        <dbReference type="ARBA" id="ARBA00023172"/>
    </source>
</evidence>
<dbReference type="AlphaFoldDB" id="A0A7U3YK39"/>
<dbReference type="GO" id="GO:0005737">
    <property type="term" value="C:cytoplasm"/>
    <property type="evidence" value="ECO:0007669"/>
    <property type="project" value="UniProtKB-SubCell"/>
</dbReference>
<dbReference type="KEGG" id="dpr:Despr_0675"/>
<keyword evidence="8" id="KW-0547">Nucleotide-binding</keyword>
<dbReference type="InterPro" id="IPR036267">
    <property type="entry name" value="RuvA_C_sf"/>
</dbReference>
<dbReference type="Gene3D" id="1.10.150.20">
    <property type="entry name" value="5' to 3' exonuclease, C-terminal subdomain"/>
    <property type="match status" value="1"/>
</dbReference>
<dbReference type="SUPFAM" id="SSF50249">
    <property type="entry name" value="Nucleic acid-binding proteins"/>
    <property type="match status" value="1"/>
</dbReference>
<dbReference type="GO" id="GO:0006281">
    <property type="term" value="P:DNA repair"/>
    <property type="evidence" value="ECO:0007669"/>
    <property type="project" value="UniProtKB-UniRule"/>
</dbReference>
<proteinExistence type="inferred from homology"/>
<keyword evidence="9" id="KW-1185">Reference proteome</keyword>
<evidence type="ECO:0000256" key="5">
    <source>
        <dbReference type="ARBA" id="ARBA00023204"/>
    </source>
</evidence>
<evidence type="ECO:0000256" key="6">
    <source>
        <dbReference type="HAMAP-Rule" id="MF_00031"/>
    </source>
</evidence>
<dbReference type="EMBL" id="CP002364">
    <property type="protein sequence ID" value="ADW16851.1"/>
    <property type="molecule type" value="Genomic_DNA"/>
</dbReference>
<dbReference type="NCBIfam" id="TIGR00084">
    <property type="entry name" value="ruvA"/>
    <property type="match status" value="1"/>
</dbReference>
<evidence type="ECO:0000256" key="2">
    <source>
        <dbReference type="ARBA" id="ARBA00022763"/>
    </source>
</evidence>
<dbReference type="GO" id="GO:0009379">
    <property type="term" value="C:Holliday junction helicase complex"/>
    <property type="evidence" value="ECO:0007669"/>
    <property type="project" value="InterPro"/>
</dbReference>
<protein>
    <recommendedName>
        <fullName evidence="6">Holliday junction branch migration complex subunit RuvA</fullName>
    </recommendedName>
</protein>
<feature type="domain" description="Helix-hairpin-helix DNA-binding motif class 1" evidence="7">
    <location>
        <begin position="108"/>
        <end position="127"/>
    </location>
</feature>
<comment type="caution">
    <text evidence="6">Lacks conserved residue(s) required for the propagation of feature annotation.</text>
</comment>
<evidence type="ECO:0000313" key="8">
    <source>
        <dbReference type="EMBL" id="ADW16851.1"/>
    </source>
</evidence>
<keyword evidence="3 6" id="KW-0238">DNA-binding</keyword>
<dbReference type="InterPro" id="IPR013849">
    <property type="entry name" value="DNA_helicase_Holl-junc_RuvA_I"/>
</dbReference>
<dbReference type="CDD" id="cd14332">
    <property type="entry name" value="UBA_RuvA_C"/>
    <property type="match status" value="1"/>
</dbReference>